<dbReference type="PROSITE" id="PS51257">
    <property type="entry name" value="PROKAR_LIPOPROTEIN"/>
    <property type="match status" value="1"/>
</dbReference>
<proteinExistence type="predicted"/>
<dbReference type="AlphaFoldDB" id="A0AAE3HI89"/>
<dbReference type="EMBL" id="JANKAS010000006">
    <property type="protein sequence ID" value="MCR1899063.1"/>
    <property type="molecule type" value="Genomic_DNA"/>
</dbReference>
<evidence type="ECO:0000313" key="1">
    <source>
        <dbReference type="EMBL" id="MCR1899063.1"/>
    </source>
</evidence>
<evidence type="ECO:0000313" key="2">
    <source>
        <dbReference type="Proteomes" id="UP001205748"/>
    </source>
</evidence>
<gene>
    <name evidence="1" type="ORF">NSA47_08720</name>
</gene>
<reference evidence="1" key="1">
    <citation type="submission" date="2022-07" db="EMBL/GenBank/DDBJ databases">
        <title>Enhanced cultured diversity of the mouse gut microbiota enables custom-made synthetic communities.</title>
        <authorList>
            <person name="Afrizal A."/>
        </authorList>
    </citation>
    <scope>NUCLEOTIDE SEQUENCE</scope>
    <source>
        <strain evidence="1">DSM 28593</strain>
    </source>
</reference>
<keyword evidence="2" id="KW-1185">Reference proteome</keyword>
<evidence type="ECO:0008006" key="3">
    <source>
        <dbReference type="Google" id="ProtNLM"/>
    </source>
</evidence>
<name>A0AAE3HI89_9FIRM</name>
<organism evidence="1 2">
    <name type="scientific">Irregularibacter muris</name>
    <dbReference type="NCBI Taxonomy" id="1796619"/>
    <lineage>
        <taxon>Bacteria</taxon>
        <taxon>Bacillati</taxon>
        <taxon>Bacillota</taxon>
        <taxon>Clostridia</taxon>
        <taxon>Eubacteriales</taxon>
        <taxon>Eubacteriaceae</taxon>
        <taxon>Irregularibacter</taxon>
    </lineage>
</organism>
<dbReference type="Proteomes" id="UP001205748">
    <property type="component" value="Unassembled WGS sequence"/>
</dbReference>
<dbReference type="RefSeq" id="WP_257531004.1">
    <property type="nucleotide sequence ID" value="NZ_JANKAS010000006.1"/>
</dbReference>
<sequence length="127" mass="14506">MKNIFILFLIIGLTFLTFGCAGEVTTEQLEGNWKAVEQRLENKDVPLLPVEQEVIHKFSSNDTLITILNDEILEEIKYEIVDNRQIKTFPEGKDPIILEYKFKGDKLTLIGDAPDGKTKLTLVLKKQ</sequence>
<protein>
    <recommendedName>
        <fullName evidence="3">Lipocalin-like domain-containing protein</fullName>
    </recommendedName>
</protein>
<accession>A0AAE3HI89</accession>
<comment type="caution">
    <text evidence="1">The sequence shown here is derived from an EMBL/GenBank/DDBJ whole genome shotgun (WGS) entry which is preliminary data.</text>
</comment>